<dbReference type="InterPro" id="IPR001296">
    <property type="entry name" value="Glyco_trans_1"/>
</dbReference>
<evidence type="ECO:0000259" key="2">
    <source>
        <dbReference type="Pfam" id="PF13439"/>
    </source>
</evidence>
<evidence type="ECO:0000313" key="4">
    <source>
        <dbReference type="Proteomes" id="UP000518887"/>
    </source>
</evidence>
<feature type="domain" description="Glycosyltransferase subfamily 4-like N-terminal" evidence="2">
    <location>
        <begin position="14"/>
        <end position="189"/>
    </location>
</feature>
<gene>
    <name evidence="3" type="ORF">HNP76_000626</name>
</gene>
<reference evidence="3 4" key="1">
    <citation type="submission" date="2020-08" db="EMBL/GenBank/DDBJ databases">
        <title>Genomic Encyclopedia of Type Strains, Phase IV (KMG-IV): sequencing the most valuable type-strain genomes for metagenomic binning, comparative biology and taxonomic classification.</title>
        <authorList>
            <person name="Goeker M."/>
        </authorList>
    </citation>
    <scope>NUCLEOTIDE SEQUENCE [LARGE SCALE GENOMIC DNA]</scope>
    <source>
        <strain evidence="3 4">DSM 103462</strain>
    </source>
</reference>
<evidence type="ECO:0000313" key="3">
    <source>
        <dbReference type="EMBL" id="MBB5225282.1"/>
    </source>
</evidence>
<dbReference type="Gene3D" id="3.40.50.2000">
    <property type="entry name" value="Glycogen Phosphorylase B"/>
    <property type="match status" value="2"/>
</dbReference>
<protein>
    <submittedName>
        <fullName evidence="3">Glycosyltransferase involved in cell wall biosynthesis</fullName>
    </submittedName>
</protein>
<dbReference type="AlphaFoldDB" id="A0A7W8G7P3"/>
<accession>A0A7W8G7P3</accession>
<dbReference type="InterPro" id="IPR028098">
    <property type="entry name" value="Glyco_trans_4-like_N"/>
</dbReference>
<keyword evidence="4" id="KW-1185">Reference proteome</keyword>
<name>A0A7W8G7P3_9SPIR</name>
<dbReference type="InterPro" id="IPR050194">
    <property type="entry name" value="Glycosyltransferase_grp1"/>
</dbReference>
<proteinExistence type="predicted"/>
<feature type="domain" description="Glycosyl transferase family 1" evidence="1">
    <location>
        <begin position="197"/>
        <end position="335"/>
    </location>
</feature>
<dbReference type="PANTHER" id="PTHR45947">
    <property type="entry name" value="SULFOQUINOVOSYL TRANSFERASE SQD2"/>
    <property type="match status" value="1"/>
</dbReference>
<comment type="caution">
    <text evidence="3">The sequence shown here is derived from an EMBL/GenBank/DDBJ whole genome shotgun (WGS) entry which is preliminary data.</text>
</comment>
<evidence type="ECO:0000259" key="1">
    <source>
        <dbReference type="Pfam" id="PF00534"/>
    </source>
</evidence>
<dbReference type="Pfam" id="PF00534">
    <property type="entry name" value="Glycos_transf_1"/>
    <property type="match status" value="1"/>
</dbReference>
<organism evidence="3 4">
    <name type="scientific">Treponema ruminis</name>
    <dbReference type="NCBI Taxonomy" id="744515"/>
    <lineage>
        <taxon>Bacteria</taxon>
        <taxon>Pseudomonadati</taxon>
        <taxon>Spirochaetota</taxon>
        <taxon>Spirochaetia</taxon>
        <taxon>Spirochaetales</taxon>
        <taxon>Treponemataceae</taxon>
        <taxon>Treponema</taxon>
    </lineage>
</organism>
<keyword evidence="3" id="KW-0808">Transferase</keyword>
<dbReference type="EMBL" id="JACHFQ010000002">
    <property type="protein sequence ID" value="MBB5225282.1"/>
    <property type="molecule type" value="Genomic_DNA"/>
</dbReference>
<dbReference type="Proteomes" id="UP000518887">
    <property type="component" value="Unassembled WGS sequence"/>
</dbReference>
<dbReference type="SUPFAM" id="SSF53756">
    <property type="entry name" value="UDP-Glycosyltransferase/glycogen phosphorylase"/>
    <property type="match status" value="1"/>
</dbReference>
<sequence length="378" mass="43682">MKKVAIVHDWLVNYGGAERVVEELLKIYPDADIFTLVYDEKKMGKIFPKEKVHTSFMQKWPRATKLYTKFLSFMPKAFESFDLSNYKLVICSSSCCAKGVITPPLVPHVAYIHTPMRYAWDKYFEYKSRSGRLTQFFMDKWMPKIRLWDFVSSQRVDTLIANSNYISRRIKKYWNRDSIVIYPPVNTDRLTPNYKPHEDFFVVFSRFVPYKRIDLAIQACGNLKKKLVVIGSGSQEKSLKKLAASYRDVDITFTGRISDKEVMDYLQRCRAMIFCAEEDFGIIPVEAQCCGRPVIAFGKGGALETVINGKTGTFFSHATVDSVERAINRFEELEKSGAFDTDFISQHAKTFSAERFSRQIKEAIDNTIMKLDEETSKK</sequence>
<dbReference type="GO" id="GO:0016757">
    <property type="term" value="F:glycosyltransferase activity"/>
    <property type="evidence" value="ECO:0007669"/>
    <property type="project" value="InterPro"/>
</dbReference>
<dbReference type="PANTHER" id="PTHR45947:SF3">
    <property type="entry name" value="SULFOQUINOVOSYL TRANSFERASE SQD2"/>
    <property type="match status" value="1"/>
</dbReference>
<dbReference type="Pfam" id="PF13439">
    <property type="entry name" value="Glyco_transf_4"/>
    <property type="match status" value="1"/>
</dbReference>
<dbReference type="RefSeq" id="WP_184657417.1">
    <property type="nucleotide sequence ID" value="NZ_CP031518.1"/>
</dbReference>